<evidence type="ECO:0000313" key="4">
    <source>
        <dbReference type="EMBL" id="KAE9982817.1"/>
    </source>
</evidence>
<organism evidence="4 6">
    <name type="scientific">Venturia inaequalis</name>
    <name type="common">Apple scab fungus</name>
    <dbReference type="NCBI Taxonomy" id="5025"/>
    <lineage>
        <taxon>Eukaryota</taxon>
        <taxon>Fungi</taxon>
        <taxon>Dikarya</taxon>
        <taxon>Ascomycota</taxon>
        <taxon>Pezizomycotina</taxon>
        <taxon>Dothideomycetes</taxon>
        <taxon>Pleosporomycetidae</taxon>
        <taxon>Venturiales</taxon>
        <taxon>Venturiaceae</taxon>
        <taxon>Venturia</taxon>
    </lineage>
</organism>
<keyword evidence="6" id="KW-1185">Reference proteome</keyword>
<reference evidence="4 6" key="1">
    <citation type="submission" date="2019-07" db="EMBL/GenBank/DDBJ databases">
        <title>Venturia inaequalis Genome Resource.</title>
        <authorList>
            <person name="Lichtner F.J."/>
        </authorList>
    </citation>
    <scope>NUCLEOTIDE SEQUENCE [LARGE SCALE GENOMIC DNA]</scope>
    <source>
        <strain evidence="3 5">120213</strain>
        <strain evidence="4 6">DMI_063113</strain>
    </source>
</reference>
<dbReference type="Pfam" id="PF14661">
    <property type="entry name" value="HAUS6_N"/>
    <property type="match status" value="1"/>
</dbReference>
<protein>
    <recommendedName>
        <fullName evidence="2">HAUS augmin-like complex subunit 6 N-terminal domain-containing protein</fullName>
    </recommendedName>
</protein>
<comment type="caution">
    <text evidence="4">The sequence shown here is derived from an EMBL/GenBank/DDBJ whole genome shotgun (WGS) entry which is preliminary data.</text>
</comment>
<gene>
    <name evidence="4" type="ORF">EG327_005735</name>
    <name evidence="3" type="ORF">EG328_003773</name>
</gene>
<evidence type="ECO:0000259" key="2">
    <source>
        <dbReference type="Pfam" id="PF14661"/>
    </source>
</evidence>
<dbReference type="InterPro" id="IPR028163">
    <property type="entry name" value="HAUS_6_N"/>
</dbReference>
<evidence type="ECO:0000313" key="3">
    <source>
        <dbReference type="EMBL" id="KAE9974556.1"/>
    </source>
</evidence>
<dbReference type="Proteomes" id="UP000490939">
    <property type="component" value="Unassembled WGS sequence"/>
</dbReference>
<dbReference type="AlphaFoldDB" id="A0A8H3V476"/>
<feature type="domain" description="HAUS augmin-like complex subunit 6 N-terminal" evidence="2">
    <location>
        <begin position="33"/>
        <end position="241"/>
    </location>
</feature>
<feature type="region of interest" description="Disordered" evidence="1">
    <location>
        <begin position="781"/>
        <end position="821"/>
    </location>
</feature>
<sequence>MSRPVSVASPNQSMFPPNIPSNVSSSVDYGQLFATNLRLLNLDLLEDWPAISSKTFSTKDAQQNHNQRIRCTEWALFRLFELWDPQETRDKLLPFFPPLEPLQSLNLRAALFRSLNDLKKNGLLGRETILRKTMLDECKGDKLMEVLVMFSTTVLRKVESGYTNGCKSSVSARLAVANSVDASLLLPLTVAHGASLSCLLDRREEQNNRYTQFNNLLDGKYLQLQERLEASESVRRPPTADADGNQVHKVLHQNWSGNSTWAATILCGQENTNTGDSPLDMSFHSVWQAVSAGAQLEARSVEKVGLLENLEYRIQKQTERSQNWQTFLHRMAANQSPAAQVADQRSLLSDKVVHAFKFDQHRHLQMSSPKSTEDESSAPLLSGPVAQEHQTILMDVQKDLVAASTSRRDGGKGWSTARTTSGMTLVPASSYSHDIFSPVKPTDSLPYTARATVDIPIERPSILTNRPSFPAPFKTSRSIAQPPMSALSLPAPLQLARTLTRPSVFEDKTRMAPPTARLPVTEEPTMKARFAHRRPIESPAQSPEEPAYFRFGERPVRRSSVQESIRAPVDVLKIAQELAKYFSNIQIAEQIPRNEQVKDPIERPILRPARLPSPELSGTSSEDETTAEQIVASVFNATPSPTKKAPRLTLTERTRMSMAPTVPLQPDADDKIDSAVFLPEPETEPEIDKTHLNRRMSLAERTRQSMAAMTTHTHKSGKSLDLRKQRRMSQFPVNQFETPGKSGLTVPDGRRDATPIDKLYSEEADYDSVFKTRPKVALSPVWSPDTSSLSLNETINGEGDEEVWENSPLANRRLATNTTSG</sequence>
<accession>A0A8H3V476</accession>
<dbReference type="EMBL" id="WNWS01000216">
    <property type="protein sequence ID" value="KAE9974556.1"/>
    <property type="molecule type" value="Genomic_DNA"/>
</dbReference>
<dbReference type="Proteomes" id="UP000447873">
    <property type="component" value="Unassembled WGS sequence"/>
</dbReference>
<name>A0A8H3V476_VENIN</name>
<feature type="region of interest" description="Disordered" evidence="1">
    <location>
        <begin position="633"/>
        <end position="670"/>
    </location>
</feature>
<evidence type="ECO:0000256" key="1">
    <source>
        <dbReference type="SAM" id="MobiDB-lite"/>
    </source>
</evidence>
<dbReference type="EMBL" id="WNWR01000331">
    <property type="protein sequence ID" value="KAE9982817.1"/>
    <property type="molecule type" value="Genomic_DNA"/>
</dbReference>
<evidence type="ECO:0000313" key="5">
    <source>
        <dbReference type="Proteomes" id="UP000447873"/>
    </source>
</evidence>
<evidence type="ECO:0000313" key="6">
    <source>
        <dbReference type="Proteomes" id="UP000490939"/>
    </source>
</evidence>
<proteinExistence type="predicted"/>
<feature type="compositionally biased region" description="Polar residues" evidence="1">
    <location>
        <begin position="784"/>
        <end position="795"/>
    </location>
</feature>